<dbReference type="EMBL" id="CP000504">
    <property type="protein sequence ID" value="ABL88176.1"/>
    <property type="molecule type" value="Genomic_DNA"/>
</dbReference>
<keyword evidence="4" id="KW-0687">Ribonucleoprotein</keyword>
<proteinExistence type="predicted"/>
<dbReference type="AlphaFoldDB" id="A1RT94"/>
<name>A1RT94_PYRIL</name>
<dbReference type="PANTHER" id="PTHR23091">
    <property type="entry name" value="N-TERMINAL ACETYLTRANSFERASE"/>
    <property type="match status" value="1"/>
</dbReference>
<organism evidence="4 5">
    <name type="scientific">Pyrobaculum islandicum (strain DSM 4184 / JCM 9189 / GEO3)</name>
    <dbReference type="NCBI Taxonomy" id="384616"/>
    <lineage>
        <taxon>Archaea</taxon>
        <taxon>Thermoproteota</taxon>
        <taxon>Thermoprotei</taxon>
        <taxon>Thermoproteales</taxon>
        <taxon>Thermoproteaceae</taxon>
        <taxon>Pyrobaculum</taxon>
    </lineage>
</organism>
<keyword evidence="4" id="KW-0689">Ribosomal protein</keyword>
<dbReference type="GO" id="GO:0031415">
    <property type="term" value="C:NatA complex"/>
    <property type="evidence" value="ECO:0007669"/>
    <property type="project" value="InterPro"/>
</dbReference>
<reference evidence="4" key="1">
    <citation type="submission" date="2006-12" db="EMBL/GenBank/DDBJ databases">
        <title>Complete sequence of Pyrobaculum islandicum DSM 4184.</title>
        <authorList>
            <person name="Copeland A."/>
            <person name="Lucas S."/>
            <person name="Lapidus A."/>
            <person name="Barry K."/>
            <person name="Detter J.C."/>
            <person name="Glavina del Rio T."/>
            <person name="Dalin E."/>
            <person name="Tice H."/>
            <person name="Pitluck S."/>
            <person name="Meincke L."/>
            <person name="Brettin T."/>
            <person name="Bruce D."/>
            <person name="Han C."/>
            <person name="Tapia R."/>
            <person name="Gilna P."/>
            <person name="Schmutz J."/>
            <person name="Larimer F."/>
            <person name="Land M."/>
            <person name="Hauser L."/>
            <person name="Kyrpides N."/>
            <person name="Mikhailova N."/>
            <person name="Cozen A.E."/>
            <person name="Fitz-Gibbon S.T."/>
            <person name="House C.H."/>
            <person name="Saltikov C."/>
            <person name="Lowe T."/>
            <person name="Richardson P."/>
        </authorList>
    </citation>
    <scope>NUCLEOTIDE SEQUENCE [LARGE SCALE GENOMIC DNA]</scope>
    <source>
        <strain evidence="4">DSM 4184</strain>
    </source>
</reference>
<evidence type="ECO:0000259" key="3">
    <source>
        <dbReference type="PROSITE" id="PS51186"/>
    </source>
</evidence>
<dbReference type="GO" id="GO:0004596">
    <property type="term" value="F:protein-N-terminal amino-acid acetyltransferase activity"/>
    <property type="evidence" value="ECO:0007669"/>
    <property type="project" value="InterPro"/>
</dbReference>
<evidence type="ECO:0000313" key="5">
    <source>
        <dbReference type="Proteomes" id="UP000002595"/>
    </source>
</evidence>
<dbReference type="Pfam" id="PF00583">
    <property type="entry name" value="Acetyltransf_1"/>
    <property type="match status" value="1"/>
</dbReference>
<dbReference type="EC" id="2.3.1.128" evidence="4"/>
<sequence>MQQLKTTFNSSKTHLCVLRRCQSSDIPGIYEVEVKSFKQDDIYSIELLKFLCSYCGENSYVYIVGGKVAGYIITCVETNAAHIISIAVAPEYRGLGIGKMLLCTALKLLTECKTSEVFLEVRVSNTPALRLYESAGFQLVEVLKNYYSDGEDGYRMSLKDKKKAREFCKH</sequence>
<dbReference type="Gene3D" id="3.40.630.30">
    <property type="match status" value="1"/>
</dbReference>
<dbReference type="SUPFAM" id="SSF55729">
    <property type="entry name" value="Acyl-CoA N-acyltransferases (Nat)"/>
    <property type="match status" value="1"/>
</dbReference>
<dbReference type="HOGENOM" id="CLU_013985_23_0_2"/>
<dbReference type="InterPro" id="IPR016181">
    <property type="entry name" value="Acyl_CoA_acyltransferase"/>
</dbReference>
<accession>A1RT94</accession>
<dbReference type="GO" id="GO:0005840">
    <property type="term" value="C:ribosome"/>
    <property type="evidence" value="ECO:0007669"/>
    <property type="project" value="UniProtKB-KW"/>
</dbReference>
<keyword evidence="2 4" id="KW-0012">Acyltransferase</keyword>
<gene>
    <name evidence="4" type="ordered locus">Pisl_1001</name>
</gene>
<dbReference type="eggNOG" id="arCOG00833">
    <property type="taxonomic scope" value="Archaea"/>
</dbReference>
<dbReference type="STRING" id="384616.Pisl_1001"/>
<evidence type="ECO:0000256" key="1">
    <source>
        <dbReference type="ARBA" id="ARBA00022679"/>
    </source>
</evidence>
<dbReference type="InterPro" id="IPR006464">
    <property type="entry name" value="AcTrfase_RimI/Ard1"/>
</dbReference>
<dbReference type="KEGG" id="pis:Pisl_1001"/>
<keyword evidence="1 4" id="KW-0808">Transferase</keyword>
<dbReference type="InterPro" id="IPR000182">
    <property type="entry name" value="GNAT_dom"/>
</dbReference>
<evidence type="ECO:0000256" key="2">
    <source>
        <dbReference type="ARBA" id="ARBA00023315"/>
    </source>
</evidence>
<dbReference type="Proteomes" id="UP000002595">
    <property type="component" value="Chromosome"/>
</dbReference>
<dbReference type="PANTHER" id="PTHR23091:SF4">
    <property type="entry name" value="N-TERMINAL AMINO-ACID N(ALPHA)-ACETYLTRANSFERASE NATA"/>
    <property type="match status" value="1"/>
</dbReference>
<protein>
    <submittedName>
        <fullName evidence="4">[SSU ribosomal protein S18P]-alanine acetyltransferase</fullName>
        <ecNumber evidence="4">2.3.1.128</ecNumber>
    </submittedName>
</protein>
<dbReference type="PROSITE" id="PS51186">
    <property type="entry name" value="GNAT"/>
    <property type="match status" value="1"/>
</dbReference>
<keyword evidence="5" id="KW-1185">Reference proteome</keyword>
<evidence type="ECO:0000313" key="4">
    <source>
        <dbReference type="EMBL" id="ABL88176.1"/>
    </source>
</evidence>
<dbReference type="InterPro" id="IPR045047">
    <property type="entry name" value="Ard1-like"/>
</dbReference>
<dbReference type="NCBIfam" id="TIGR01575">
    <property type="entry name" value="rimI"/>
    <property type="match status" value="1"/>
</dbReference>
<dbReference type="CDD" id="cd04301">
    <property type="entry name" value="NAT_SF"/>
    <property type="match status" value="1"/>
</dbReference>
<feature type="domain" description="N-acetyltransferase" evidence="3">
    <location>
        <begin position="16"/>
        <end position="161"/>
    </location>
</feature>